<gene>
    <name evidence="3" type="ORF">FHS55_000641</name>
</gene>
<comment type="caution">
    <text evidence="3">The sequence shown here is derived from an EMBL/GenBank/DDBJ whole genome shotgun (WGS) entry which is preliminary data.</text>
</comment>
<dbReference type="SUPFAM" id="SSF55469">
    <property type="entry name" value="FMN-dependent nitroreductase-like"/>
    <property type="match status" value="1"/>
</dbReference>
<keyword evidence="3" id="KW-0560">Oxidoreductase</keyword>
<dbReference type="PANTHER" id="PTHR23026">
    <property type="entry name" value="NADPH NITROREDUCTASE"/>
    <property type="match status" value="1"/>
</dbReference>
<dbReference type="EC" id="1.13.11.79" evidence="3"/>
<dbReference type="InterPro" id="IPR029479">
    <property type="entry name" value="Nitroreductase"/>
</dbReference>
<dbReference type="NCBIfam" id="TIGR02476">
    <property type="entry name" value="BluB"/>
    <property type="match status" value="1"/>
</dbReference>
<dbReference type="Gene3D" id="3.40.109.10">
    <property type="entry name" value="NADH Oxidase"/>
    <property type="match status" value="1"/>
</dbReference>
<dbReference type="InterPro" id="IPR000415">
    <property type="entry name" value="Nitroreductase-like"/>
</dbReference>
<reference evidence="3 4" key="1">
    <citation type="submission" date="2020-08" db="EMBL/GenBank/DDBJ databases">
        <title>Genomic Encyclopedia of Type Strains, Phase IV (KMG-IV): sequencing the most valuable type-strain genomes for metagenomic binning, comparative biology and taxonomic classification.</title>
        <authorList>
            <person name="Goeker M."/>
        </authorList>
    </citation>
    <scope>NUCLEOTIDE SEQUENCE [LARGE SCALE GENOMIC DNA]</scope>
    <source>
        <strain evidence="3 4">DSM 5895</strain>
    </source>
</reference>
<sequence>MHAQPPKPDDTPPEASTERPNPPLFDAPFRARLDTLFAWRRDVRHFQRTPLATGEVEALLALAMQAPSVGLSQPWRFVRVGAPKRRAAVRAIFTACNAEALAAQPASRAALYARLKLAGLDDAPEHLAVFVEPDPREGHGLGRATMPETLAYSAVMAIHTLWLAAAARGIGVGWVSILDPPAVATALDVPAQWRLVGYLCIGYPCEPSDVPELERAGWEHRRPLADVLLER</sequence>
<dbReference type="EMBL" id="JACICD010000001">
    <property type="protein sequence ID" value="MBB3770055.1"/>
    <property type="molecule type" value="Genomic_DNA"/>
</dbReference>
<evidence type="ECO:0000313" key="3">
    <source>
        <dbReference type="EMBL" id="MBB3770055.1"/>
    </source>
</evidence>
<dbReference type="Pfam" id="PF00881">
    <property type="entry name" value="Nitroreductase"/>
    <property type="match status" value="1"/>
</dbReference>
<dbReference type="PANTHER" id="PTHR23026:SF123">
    <property type="entry name" value="NAD(P)H NITROREDUCTASE RV3131-RELATED"/>
    <property type="match status" value="1"/>
</dbReference>
<dbReference type="GO" id="GO:0102919">
    <property type="term" value="F:5,6-dimethylbenzimidazole synthase activity"/>
    <property type="evidence" value="ECO:0007669"/>
    <property type="project" value="UniProtKB-EC"/>
</dbReference>
<organism evidence="3 4">
    <name type="scientific">Ancylobacter tetraedralis</name>
    <dbReference type="NCBI Taxonomy" id="217068"/>
    <lineage>
        <taxon>Bacteria</taxon>
        <taxon>Pseudomonadati</taxon>
        <taxon>Pseudomonadota</taxon>
        <taxon>Alphaproteobacteria</taxon>
        <taxon>Hyphomicrobiales</taxon>
        <taxon>Xanthobacteraceae</taxon>
        <taxon>Ancylobacter</taxon>
    </lineage>
</organism>
<dbReference type="Proteomes" id="UP000533469">
    <property type="component" value="Unassembled WGS sequence"/>
</dbReference>
<proteinExistence type="predicted"/>
<feature type="domain" description="Nitroreductase" evidence="2">
    <location>
        <begin position="38"/>
        <end position="203"/>
    </location>
</feature>
<accession>A0A839Z7J6</accession>
<dbReference type="InterPro" id="IPR050627">
    <property type="entry name" value="Nitroreductase/BluB"/>
</dbReference>
<protein>
    <submittedName>
        <fullName evidence="3">5,6-dimethylbenzimidazole synthase</fullName>
        <ecNumber evidence="3">1.13.11.79</ecNumber>
    </submittedName>
</protein>
<dbReference type="RefSeq" id="WP_183188207.1">
    <property type="nucleotide sequence ID" value="NZ_JACICD010000001.1"/>
</dbReference>
<dbReference type="InterPro" id="IPR012825">
    <property type="entry name" value="BluB"/>
</dbReference>
<evidence type="ECO:0000313" key="4">
    <source>
        <dbReference type="Proteomes" id="UP000533469"/>
    </source>
</evidence>
<keyword evidence="4" id="KW-1185">Reference proteome</keyword>
<evidence type="ECO:0000256" key="1">
    <source>
        <dbReference type="SAM" id="MobiDB-lite"/>
    </source>
</evidence>
<feature type="region of interest" description="Disordered" evidence="1">
    <location>
        <begin position="1"/>
        <end position="26"/>
    </location>
</feature>
<name>A0A839Z7J6_9HYPH</name>
<evidence type="ECO:0000259" key="2">
    <source>
        <dbReference type="Pfam" id="PF00881"/>
    </source>
</evidence>
<dbReference type="AlphaFoldDB" id="A0A839Z7J6"/>